<keyword evidence="2" id="KW-1185">Reference proteome</keyword>
<accession>F8MH97</accession>
<dbReference type="VEuPathDB" id="FungiDB:NEUTE1DRAFT_108346"/>
<evidence type="ECO:0000313" key="1">
    <source>
        <dbReference type="EMBL" id="EGO58762.1"/>
    </source>
</evidence>
<reference evidence="2" key="1">
    <citation type="journal article" date="2011" name="Genetics">
        <title>Massive changes in genome architecture accompany the transition to self-fertility in the filamentous fungus Neurospora tetrasperma.</title>
        <authorList>
            <person name="Ellison C.E."/>
            <person name="Stajich J.E."/>
            <person name="Jacobson D.J."/>
            <person name="Natvig D.O."/>
            <person name="Lapidus A."/>
            <person name="Foster B."/>
            <person name="Aerts A."/>
            <person name="Riley R."/>
            <person name="Lindquist E.A."/>
            <person name="Grigoriev I.V."/>
            <person name="Taylor J.W."/>
        </authorList>
    </citation>
    <scope>NUCLEOTIDE SEQUENCE [LARGE SCALE GENOMIC DNA]</scope>
    <source>
        <strain evidence="2">FGSC 2508 / P0657</strain>
    </source>
</reference>
<gene>
    <name evidence="1" type="ORF">NEUTE1DRAFT_108346</name>
</gene>
<evidence type="ECO:0000313" key="2">
    <source>
        <dbReference type="Proteomes" id="UP000008065"/>
    </source>
</evidence>
<proteinExistence type="predicted"/>
<name>F8MH97_NEUT8</name>
<dbReference type="GeneID" id="20822406"/>
<organism evidence="1 2">
    <name type="scientific">Neurospora tetrasperma (strain FGSC 2508 / ATCC MYA-4615 / P0657)</name>
    <dbReference type="NCBI Taxonomy" id="510951"/>
    <lineage>
        <taxon>Eukaryota</taxon>
        <taxon>Fungi</taxon>
        <taxon>Dikarya</taxon>
        <taxon>Ascomycota</taxon>
        <taxon>Pezizomycotina</taxon>
        <taxon>Sordariomycetes</taxon>
        <taxon>Sordariomycetidae</taxon>
        <taxon>Sordariales</taxon>
        <taxon>Sordariaceae</taxon>
        <taxon>Neurospora</taxon>
    </lineage>
</organism>
<dbReference type="KEGG" id="nte:NEUTE1DRAFT108346"/>
<dbReference type="AlphaFoldDB" id="F8MH97"/>
<sequence>MARIINDNDDIDDRDNIAPIADVVADAIAQASVLNVLVEEKYYNLCAVPGLLLYLNVFCRALNTWVSFSNKTYKRYTFKIGDYIQYRDVDNGKFGRIDHIFTYEQSRMQECRLGSYIISRRYCI</sequence>
<protein>
    <submittedName>
        <fullName evidence="1">Uncharacterized protein</fullName>
    </submittedName>
</protein>
<dbReference type="Proteomes" id="UP000008065">
    <property type="component" value="Unassembled WGS sequence"/>
</dbReference>
<dbReference type="HOGENOM" id="CLU_2004523_0_0_1"/>
<dbReference type="OrthoDB" id="5372708at2759"/>
<dbReference type="EMBL" id="GL891303">
    <property type="protein sequence ID" value="EGO58762.1"/>
    <property type="molecule type" value="Genomic_DNA"/>
</dbReference>
<dbReference type="RefSeq" id="XP_009849081.1">
    <property type="nucleotide sequence ID" value="XM_009850779.1"/>
</dbReference>